<dbReference type="InterPro" id="IPR029058">
    <property type="entry name" value="AB_hydrolase_fold"/>
</dbReference>
<dbReference type="SUPFAM" id="SSF53474">
    <property type="entry name" value="alpha/beta-Hydrolases"/>
    <property type="match status" value="1"/>
</dbReference>
<evidence type="ECO:0000313" key="2">
    <source>
        <dbReference type="EMBL" id="CAB9498677.1"/>
    </source>
</evidence>
<feature type="transmembrane region" description="Helical" evidence="1">
    <location>
        <begin position="139"/>
        <end position="155"/>
    </location>
</feature>
<keyword evidence="1" id="KW-0472">Membrane</keyword>
<evidence type="ECO:0008006" key="4">
    <source>
        <dbReference type="Google" id="ProtNLM"/>
    </source>
</evidence>
<accession>A0A9N8D8S3</accession>
<gene>
    <name evidence="2" type="ORF">SEMRO_43_G026040.1</name>
</gene>
<name>A0A9N8D8S3_9STRA</name>
<keyword evidence="3" id="KW-1185">Reference proteome</keyword>
<reference evidence="2" key="1">
    <citation type="submission" date="2020-06" db="EMBL/GenBank/DDBJ databases">
        <authorList>
            <consortium name="Plant Systems Biology data submission"/>
        </authorList>
    </citation>
    <scope>NUCLEOTIDE SEQUENCE</scope>
    <source>
        <strain evidence="2">D6</strain>
    </source>
</reference>
<sequence length="262" mass="29452">MASYTLASPTNNDHFDSSTMKPTVLLLRGWTPGPVYALRNRLQTEFDCDVIEPNLLMPPFYGIWCLDTNFLLMLLVCGGLLWSLVKVWVQFESLERFTFLAILVAFGIFWIRLMVAVVARSAIADGVEKCLKEMRRRNVVLCVGFSWGAGVLTELLTKDIGLDTRPAFVLMAPVSSATAMAAMRDDAAFRLRPLDNNDLVHVVHASHDPVFCPHPERWNNIPGIKAYTLSDVHIFKNASSRRALEETVTGLYRLKTEGHQEP</sequence>
<dbReference type="EMBL" id="CAICTM010000043">
    <property type="protein sequence ID" value="CAB9498677.1"/>
    <property type="molecule type" value="Genomic_DNA"/>
</dbReference>
<evidence type="ECO:0000256" key="1">
    <source>
        <dbReference type="SAM" id="Phobius"/>
    </source>
</evidence>
<proteinExistence type="predicted"/>
<protein>
    <recommendedName>
        <fullName evidence="4">Transmembrane protein</fullName>
    </recommendedName>
</protein>
<comment type="caution">
    <text evidence="2">The sequence shown here is derived from an EMBL/GenBank/DDBJ whole genome shotgun (WGS) entry which is preliminary data.</text>
</comment>
<evidence type="ECO:0000313" key="3">
    <source>
        <dbReference type="Proteomes" id="UP001153069"/>
    </source>
</evidence>
<dbReference type="Proteomes" id="UP001153069">
    <property type="component" value="Unassembled WGS sequence"/>
</dbReference>
<keyword evidence="1" id="KW-1133">Transmembrane helix</keyword>
<feature type="transmembrane region" description="Helical" evidence="1">
    <location>
        <begin position="61"/>
        <end position="85"/>
    </location>
</feature>
<dbReference type="AlphaFoldDB" id="A0A9N8D8S3"/>
<feature type="transmembrane region" description="Helical" evidence="1">
    <location>
        <begin position="97"/>
        <end position="119"/>
    </location>
</feature>
<organism evidence="2 3">
    <name type="scientific">Seminavis robusta</name>
    <dbReference type="NCBI Taxonomy" id="568900"/>
    <lineage>
        <taxon>Eukaryota</taxon>
        <taxon>Sar</taxon>
        <taxon>Stramenopiles</taxon>
        <taxon>Ochrophyta</taxon>
        <taxon>Bacillariophyta</taxon>
        <taxon>Bacillariophyceae</taxon>
        <taxon>Bacillariophycidae</taxon>
        <taxon>Naviculales</taxon>
        <taxon>Naviculaceae</taxon>
        <taxon>Seminavis</taxon>
    </lineage>
</organism>
<dbReference type="OrthoDB" id="425723at2759"/>
<keyword evidence="1" id="KW-0812">Transmembrane</keyword>